<dbReference type="PROSITE" id="PS51257">
    <property type="entry name" value="PROKAR_LIPOPROTEIN"/>
    <property type="match status" value="1"/>
</dbReference>
<dbReference type="PANTHER" id="PTHR12149:SF8">
    <property type="entry name" value="PROTEIN-RIBULOSAMINE 3-KINASE"/>
    <property type="match status" value="1"/>
</dbReference>
<dbReference type="EMBL" id="SNSC02000017">
    <property type="protein sequence ID" value="TID16948.1"/>
    <property type="molecule type" value="Genomic_DNA"/>
</dbReference>
<keyword evidence="3" id="KW-0808">Transferase</keyword>
<dbReference type="EC" id="2.7.1.172" evidence="1"/>
<dbReference type="PANTHER" id="PTHR12149">
    <property type="entry name" value="FRUCTOSAMINE 3 KINASE-RELATED PROTEIN"/>
    <property type="match status" value="1"/>
</dbReference>
<dbReference type="Pfam" id="PF03881">
    <property type="entry name" value="Fructosamin_kin"/>
    <property type="match status" value="1"/>
</dbReference>
<dbReference type="PIRSF" id="PIRSF006221">
    <property type="entry name" value="Ketosamine-3-kinase"/>
    <property type="match status" value="1"/>
</dbReference>
<proteinExistence type="inferred from homology"/>
<evidence type="ECO:0000313" key="5">
    <source>
        <dbReference type="Proteomes" id="UP000298493"/>
    </source>
</evidence>
<evidence type="ECO:0000313" key="4">
    <source>
        <dbReference type="EMBL" id="TID16948.1"/>
    </source>
</evidence>
<name>A0A4Z1P793_9PEZI</name>
<dbReference type="InterPro" id="IPR011009">
    <property type="entry name" value="Kinase-like_dom_sf"/>
</dbReference>
<dbReference type="InterPro" id="IPR016477">
    <property type="entry name" value="Fructo-/Ketosamine-3-kinase"/>
</dbReference>
<dbReference type="GO" id="GO:0016301">
    <property type="term" value="F:kinase activity"/>
    <property type="evidence" value="ECO:0007669"/>
    <property type="project" value="UniProtKB-UniRule"/>
</dbReference>
<keyword evidence="3" id="KW-0418">Kinase</keyword>
<comment type="catalytic activity">
    <reaction evidence="2">
        <text>N(6)-D-ribulosyl-L-lysyl-[protein] + ATP = N(6)-(3-O-phospho-D-ribulosyl)-L-lysyl-[protein] + ADP + H(+)</text>
        <dbReference type="Rhea" id="RHEA:48432"/>
        <dbReference type="Rhea" id="RHEA-COMP:12103"/>
        <dbReference type="Rhea" id="RHEA-COMP:12104"/>
        <dbReference type="ChEBI" id="CHEBI:15378"/>
        <dbReference type="ChEBI" id="CHEBI:30616"/>
        <dbReference type="ChEBI" id="CHEBI:90418"/>
        <dbReference type="ChEBI" id="CHEBI:90420"/>
        <dbReference type="ChEBI" id="CHEBI:456216"/>
        <dbReference type="EC" id="2.7.1.172"/>
    </reaction>
    <physiologicalReaction direction="left-to-right" evidence="2">
        <dbReference type="Rhea" id="RHEA:48433"/>
    </physiologicalReaction>
</comment>
<dbReference type="SUPFAM" id="SSF56112">
    <property type="entry name" value="Protein kinase-like (PK-like)"/>
    <property type="match status" value="1"/>
</dbReference>
<comment type="caution">
    <text evidence="4">The sequence shown here is derived from an EMBL/GenBank/DDBJ whole genome shotgun (WGS) entry which is preliminary data.</text>
</comment>
<keyword evidence="5" id="KW-1185">Reference proteome</keyword>
<dbReference type="Gene3D" id="3.90.1200.10">
    <property type="match status" value="1"/>
</dbReference>
<evidence type="ECO:0000256" key="1">
    <source>
        <dbReference type="ARBA" id="ARBA00011961"/>
    </source>
</evidence>
<reference evidence="4 5" key="1">
    <citation type="submission" date="2019-04" db="EMBL/GenBank/DDBJ databases">
        <title>High contiguity whole genome sequence and gene annotation resource for two Venturia nashicola isolates.</title>
        <authorList>
            <person name="Prokchorchik M."/>
            <person name="Won K."/>
            <person name="Lee Y."/>
            <person name="Choi E.D."/>
            <person name="Segonzac C."/>
            <person name="Sohn K.H."/>
        </authorList>
    </citation>
    <scope>NUCLEOTIDE SEQUENCE [LARGE SCALE GENOMIC DNA]</scope>
    <source>
        <strain evidence="4 5">PRI2</strain>
    </source>
</reference>
<sequence>MRLDSAVAAVLKVDIAKTTVSSAGGGGCSSASTAKITTTLPDGKEKKFFMKTGHGRDAEVMFEGEYSSLKAIHDTVPSLCPQAFGWGHFDHSPETSFLVTDFLHLSSHRSSTSSNAPSLAQKLAKLHTTPAPTPEGYSKPVFGFPSTTCCGDTPQDNSYKESWADFYAHNRLRFILRRSEKSNGKDGELAKLVETTASSVVPRLIGDDHLNNGKGVTPVVVHGDLWSGNASRGIIGGEGDPQDVVYDSSACYAHSEFDLGIMKMFGGFGTAFLKEYHSLCPKTEPVDEYEDRVALYELYHHLNHHALFGGGYRSGAVNIMQKLISKYATK</sequence>
<protein>
    <recommendedName>
        <fullName evidence="1">protein-ribulosamine 3-kinase</fullName>
        <ecNumber evidence="1">2.7.1.172</ecNumber>
    </recommendedName>
</protein>
<evidence type="ECO:0000256" key="2">
    <source>
        <dbReference type="ARBA" id="ARBA00048655"/>
    </source>
</evidence>
<accession>A0A4Z1P793</accession>
<comment type="similarity">
    <text evidence="3">Belongs to the fructosamine kinase family.</text>
</comment>
<dbReference type="GO" id="GO:0102193">
    <property type="term" value="F:protein-ribulosamine 3-kinase activity"/>
    <property type="evidence" value="ECO:0007669"/>
    <property type="project" value="UniProtKB-EC"/>
</dbReference>
<dbReference type="Proteomes" id="UP000298493">
    <property type="component" value="Unassembled WGS sequence"/>
</dbReference>
<dbReference type="AlphaFoldDB" id="A0A4Z1P793"/>
<dbReference type="Gene3D" id="3.30.200.20">
    <property type="entry name" value="Phosphorylase Kinase, domain 1"/>
    <property type="match status" value="1"/>
</dbReference>
<dbReference type="FunFam" id="3.90.1200.10:FF:000018">
    <property type="entry name" value="Fructosamine-3-kinase, putative"/>
    <property type="match status" value="1"/>
</dbReference>
<evidence type="ECO:0000256" key="3">
    <source>
        <dbReference type="PIRNR" id="PIRNR006221"/>
    </source>
</evidence>
<gene>
    <name evidence="4" type="ORF">E6O75_ATG09714</name>
</gene>
<organism evidence="4 5">
    <name type="scientific">Venturia nashicola</name>
    <dbReference type="NCBI Taxonomy" id="86259"/>
    <lineage>
        <taxon>Eukaryota</taxon>
        <taxon>Fungi</taxon>
        <taxon>Dikarya</taxon>
        <taxon>Ascomycota</taxon>
        <taxon>Pezizomycotina</taxon>
        <taxon>Dothideomycetes</taxon>
        <taxon>Pleosporomycetidae</taxon>
        <taxon>Venturiales</taxon>
        <taxon>Venturiaceae</taxon>
        <taxon>Venturia</taxon>
    </lineage>
</organism>